<keyword evidence="2" id="KW-1185">Reference proteome</keyword>
<gene>
    <name evidence="1" type="ORF">pdam_00006400</name>
</gene>
<feature type="non-terminal residue" evidence="1">
    <location>
        <position position="92"/>
    </location>
</feature>
<evidence type="ECO:0000313" key="1">
    <source>
        <dbReference type="EMBL" id="RMX43728.1"/>
    </source>
</evidence>
<sequence>MERQLKGKNISRTELLICPESHGNHKIKMASICCECGSLVTSLTKTSPKWMILESRQRNEEKACGTCIKGVTLPFPMGDFLILDHELRSLPV</sequence>
<organism evidence="1 2">
    <name type="scientific">Pocillopora damicornis</name>
    <name type="common">Cauliflower coral</name>
    <name type="synonym">Millepora damicornis</name>
    <dbReference type="NCBI Taxonomy" id="46731"/>
    <lineage>
        <taxon>Eukaryota</taxon>
        <taxon>Metazoa</taxon>
        <taxon>Cnidaria</taxon>
        <taxon>Anthozoa</taxon>
        <taxon>Hexacorallia</taxon>
        <taxon>Scleractinia</taxon>
        <taxon>Astrocoeniina</taxon>
        <taxon>Pocilloporidae</taxon>
        <taxon>Pocillopora</taxon>
    </lineage>
</organism>
<dbReference type="AlphaFoldDB" id="A0A3M6TR28"/>
<comment type="caution">
    <text evidence="1">The sequence shown here is derived from an EMBL/GenBank/DDBJ whole genome shotgun (WGS) entry which is preliminary data.</text>
</comment>
<protein>
    <submittedName>
        <fullName evidence="1">Uncharacterized protein</fullName>
    </submittedName>
</protein>
<evidence type="ECO:0000313" key="2">
    <source>
        <dbReference type="Proteomes" id="UP000275408"/>
    </source>
</evidence>
<proteinExistence type="predicted"/>
<accession>A0A3M6TR28</accession>
<reference evidence="1 2" key="1">
    <citation type="journal article" date="2018" name="Sci. Rep.">
        <title>Comparative analysis of the Pocillopora damicornis genome highlights role of immune system in coral evolution.</title>
        <authorList>
            <person name="Cunning R."/>
            <person name="Bay R.A."/>
            <person name="Gillette P."/>
            <person name="Baker A.C."/>
            <person name="Traylor-Knowles N."/>
        </authorList>
    </citation>
    <scope>NUCLEOTIDE SEQUENCE [LARGE SCALE GENOMIC DNA]</scope>
    <source>
        <strain evidence="1">RSMAS</strain>
        <tissue evidence="1">Whole animal</tissue>
    </source>
</reference>
<dbReference type="EMBL" id="RCHS01003146">
    <property type="protein sequence ID" value="RMX43728.1"/>
    <property type="molecule type" value="Genomic_DNA"/>
</dbReference>
<name>A0A3M6TR28_POCDA</name>
<dbReference type="Proteomes" id="UP000275408">
    <property type="component" value="Unassembled WGS sequence"/>
</dbReference>